<evidence type="ECO:0008006" key="7">
    <source>
        <dbReference type="Google" id="ProtNLM"/>
    </source>
</evidence>
<dbReference type="InterPro" id="IPR006969">
    <property type="entry name" value="Stig-like"/>
</dbReference>
<dbReference type="OrthoDB" id="6507463at2759"/>
<sequence>MRPTLISTVMLFLFLAAAHSSAHPTIHGEKEEAANSRPSPSLRRMSGDSSKVIKTCDKFPSVCWAEGSPGPDCCKKTCANVTSDPLNCGGCGRKCRYGQTCCGGSCVNVVDDPSNCGECGKRCRKESFCRYGLCGYAN</sequence>
<evidence type="ECO:0000313" key="5">
    <source>
        <dbReference type="EMBL" id="KAG0491898.1"/>
    </source>
</evidence>
<comment type="similarity">
    <text evidence="1">Belongs to the STIG1 family.</text>
</comment>
<evidence type="ECO:0000313" key="6">
    <source>
        <dbReference type="Proteomes" id="UP000636800"/>
    </source>
</evidence>
<dbReference type="EMBL" id="JADCNL010000002">
    <property type="protein sequence ID" value="KAG0491898.1"/>
    <property type="molecule type" value="Genomic_DNA"/>
</dbReference>
<dbReference type="Proteomes" id="UP000636800">
    <property type="component" value="Chromosome 2"/>
</dbReference>
<keyword evidence="6" id="KW-1185">Reference proteome</keyword>
<evidence type="ECO:0000256" key="3">
    <source>
        <dbReference type="SAM" id="MobiDB-lite"/>
    </source>
</evidence>
<reference evidence="5 6" key="1">
    <citation type="journal article" date="2020" name="Nat. Food">
        <title>A phased Vanilla planifolia genome enables genetic improvement of flavour and production.</title>
        <authorList>
            <person name="Hasing T."/>
            <person name="Tang H."/>
            <person name="Brym M."/>
            <person name="Khazi F."/>
            <person name="Huang T."/>
            <person name="Chambers A.H."/>
        </authorList>
    </citation>
    <scope>NUCLEOTIDE SEQUENCE [LARGE SCALE GENOMIC DNA]</scope>
    <source>
        <tissue evidence="5">Leaf</tissue>
    </source>
</reference>
<comment type="caution">
    <text evidence="5">The sequence shown here is derived from an EMBL/GenBank/DDBJ whole genome shotgun (WGS) entry which is preliminary data.</text>
</comment>
<evidence type="ECO:0000256" key="4">
    <source>
        <dbReference type="SAM" id="SignalP"/>
    </source>
</evidence>
<feature type="chain" id="PRO_5032574091" description="Stigma-specific STIG1-like protein 1" evidence="4">
    <location>
        <begin position="23"/>
        <end position="138"/>
    </location>
</feature>
<dbReference type="Pfam" id="PF04885">
    <property type="entry name" value="Stig1"/>
    <property type="match status" value="1"/>
</dbReference>
<dbReference type="PANTHER" id="PTHR33227:SF21">
    <property type="entry name" value="F12F1.21 PROTEIN"/>
    <property type="match status" value="1"/>
</dbReference>
<dbReference type="PANTHER" id="PTHR33227">
    <property type="entry name" value="STIGMA-SPECIFIC STIG1-LIKE PROTEIN 3"/>
    <property type="match status" value="1"/>
</dbReference>
<evidence type="ECO:0000256" key="2">
    <source>
        <dbReference type="ARBA" id="ARBA00022729"/>
    </source>
</evidence>
<organism evidence="5 6">
    <name type="scientific">Vanilla planifolia</name>
    <name type="common">Vanilla</name>
    <dbReference type="NCBI Taxonomy" id="51239"/>
    <lineage>
        <taxon>Eukaryota</taxon>
        <taxon>Viridiplantae</taxon>
        <taxon>Streptophyta</taxon>
        <taxon>Embryophyta</taxon>
        <taxon>Tracheophyta</taxon>
        <taxon>Spermatophyta</taxon>
        <taxon>Magnoliopsida</taxon>
        <taxon>Liliopsida</taxon>
        <taxon>Asparagales</taxon>
        <taxon>Orchidaceae</taxon>
        <taxon>Vanilloideae</taxon>
        <taxon>Vanilleae</taxon>
        <taxon>Vanilla</taxon>
    </lineage>
</organism>
<protein>
    <recommendedName>
        <fullName evidence="7">Stigma-specific STIG1-like protein 1</fullName>
    </recommendedName>
</protein>
<name>A0A835RTL0_VANPL</name>
<feature type="region of interest" description="Disordered" evidence="3">
    <location>
        <begin position="25"/>
        <end position="47"/>
    </location>
</feature>
<evidence type="ECO:0000256" key="1">
    <source>
        <dbReference type="ARBA" id="ARBA00006010"/>
    </source>
</evidence>
<proteinExistence type="inferred from homology"/>
<gene>
    <name evidence="5" type="ORF">HPP92_005296</name>
</gene>
<feature type="signal peptide" evidence="4">
    <location>
        <begin position="1"/>
        <end position="22"/>
    </location>
</feature>
<dbReference type="AlphaFoldDB" id="A0A835RTL0"/>
<keyword evidence="2 4" id="KW-0732">Signal</keyword>
<accession>A0A835RTL0</accession>